<protein>
    <submittedName>
        <fullName evidence="1">Uncharacterized protein</fullName>
    </submittedName>
</protein>
<dbReference type="Gene3D" id="3.40.50.300">
    <property type="entry name" value="P-loop containing nucleotide triphosphate hydrolases"/>
    <property type="match status" value="1"/>
</dbReference>
<dbReference type="InterPro" id="IPR027417">
    <property type="entry name" value="P-loop_NTPase"/>
</dbReference>
<evidence type="ECO:0000313" key="1">
    <source>
        <dbReference type="EMBL" id="BEP27842.1"/>
    </source>
</evidence>
<name>A0AAU9EBC3_9FIRM</name>
<dbReference type="Proteomes" id="UP001321786">
    <property type="component" value="Chromosome"/>
</dbReference>
<dbReference type="InterPro" id="IPR052922">
    <property type="entry name" value="Cytidylate_Kinase-2"/>
</dbReference>
<dbReference type="PANTHER" id="PTHR37816">
    <property type="entry name" value="YALI0E33011P"/>
    <property type="match status" value="1"/>
</dbReference>
<dbReference type="KEGG" id="hprf:HLPR_01730"/>
<dbReference type="SUPFAM" id="SSF52540">
    <property type="entry name" value="P-loop containing nucleoside triphosphate hydrolases"/>
    <property type="match status" value="1"/>
</dbReference>
<dbReference type="RefSeq" id="WP_338536204.1">
    <property type="nucleotide sequence ID" value="NZ_AP028654.1"/>
</dbReference>
<dbReference type="EMBL" id="AP028654">
    <property type="protein sequence ID" value="BEP27842.1"/>
    <property type="molecule type" value="Genomic_DNA"/>
</dbReference>
<gene>
    <name evidence="1" type="ORF">HLPR_01730</name>
</gene>
<proteinExistence type="predicted"/>
<sequence length="135" mass="16140">MLKITVKVEKRIEGLRNEFDKFDNWILSGSLCGWGNPLIPCFDLVIFLKLPPEVRMKRLRNREKGRYGDEIKIGKSRYQKYVEFMDWASKYDEGDENIRSLVLHNKWLEEINCQMLRIEEDIDLDEKVKKINKTS</sequence>
<evidence type="ECO:0000313" key="2">
    <source>
        <dbReference type="Proteomes" id="UP001321786"/>
    </source>
</evidence>
<organism evidence="1 2">
    <name type="scientific">Helicovermis profundi</name>
    <dbReference type="NCBI Taxonomy" id="3065157"/>
    <lineage>
        <taxon>Bacteria</taxon>
        <taxon>Bacillati</taxon>
        <taxon>Bacillota</taxon>
        <taxon>Clostridia</taxon>
        <taxon>Helicovermis</taxon>
    </lineage>
</organism>
<dbReference type="PANTHER" id="PTHR37816:SF2">
    <property type="entry name" value="DNA TOPOLOGY MODULATION PROTEIN FLAR-RELATED PROTEIN"/>
    <property type="match status" value="1"/>
</dbReference>
<accession>A0AAU9EBC3</accession>
<reference evidence="1 2" key="1">
    <citation type="submission" date="2023-08" db="EMBL/GenBank/DDBJ databases">
        <title>Helicovermis profunda gen. nov., sp. nov., a novel mesophilic, fermentative bacterium within the Bacillota from a deep-sea hydrothermal vent chimney.</title>
        <authorList>
            <person name="Miyazaki U."/>
            <person name="Mizutani D."/>
            <person name="Hashimoto Y."/>
            <person name="Tame A."/>
            <person name="Sawayama S."/>
            <person name="Miyazaki J."/>
            <person name="Takai K."/>
            <person name="Nakagawa S."/>
        </authorList>
    </citation>
    <scope>NUCLEOTIDE SEQUENCE [LARGE SCALE GENOMIC DNA]</scope>
    <source>
        <strain evidence="1 2">S502</strain>
    </source>
</reference>
<keyword evidence="2" id="KW-1185">Reference proteome</keyword>
<dbReference type="AlphaFoldDB" id="A0AAU9EBC3"/>